<feature type="compositionally biased region" description="Low complexity" evidence="4">
    <location>
        <begin position="1"/>
        <end position="13"/>
    </location>
</feature>
<dbReference type="Gene3D" id="1.25.40.10">
    <property type="entry name" value="Tetratricopeptide repeat domain"/>
    <property type="match status" value="3"/>
</dbReference>
<dbReference type="Proteomes" id="UP000801428">
    <property type="component" value="Unassembled WGS sequence"/>
</dbReference>
<protein>
    <recommendedName>
        <fullName evidence="7">DUF1740-domain-containing protein</fullName>
    </recommendedName>
</protein>
<accession>A0A9P4W8Z9</accession>
<evidence type="ECO:0008006" key="7">
    <source>
        <dbReference type="Google" id="ProtNLM"/>
    </source>
</evidence>
<keyword evidence="3" id="KW-0539">Nucleus</keyword>
<dbReference type="PANTHER" id="PTHR13471:SF0">
    <property type="entry name" value="NUCLEAR EXOSOME REGULATOR NRDE2"/>
    <property type="match status" value="1"/>
</dbReference>
<evidence type="ECO:0000313" key="5">
    <source>
        <dbReference type="EMBL" id="KAF2999492.1"/>
    </source>
</evidence>
<dbReference type="Pfam" id="PF08424">
    <property type="entry name" value="NRDE-2"/>
    <property type="match status" value="1"/>
</dbReference>
<feature type="compositionally biased region" description="Basic and acidic residues" evidence="4">
    <location>
        <begin position="27"/>
        <end position="38"/>
    </location>
</feature>
<comment type="caution">
    <text evidence="5">The sequence shown here is derived from an EMBL/GenBank/DDBJ whole genome shotgun (WGS) entry which is preliminary data.</text>
</comment>
<evidence type="ECO:0000256" key="4">
    <source>
        <dbReference type="SAM" id="MobiDB-lite"/>
    </source>
</evidence>
<dbReference type="GO" id="GO:0031048">
    <property type="term" value="P:regulatory ncRNA-mediated heterochromatin formation"/>
    <property type="evidence" value="ECO:0007669"/>
    <property type="project" value="TreeGrafter"/>
</dbReference>
<dbReference type="OrthoDB" id="297219at2759"/>
<evidence type="ECO:0000256" key="2">
    <source>
        <dbReference type="ARBA" id="ARBA00009265"/>
    </source>
</evidence>
<dbReference type="EMBL" id="SWKU01000017">
    <property type="protein sequence ID" value="KAF2999492.1"/>
    <property type="molecule type" value="Genomic_DNA"/>
</dbReference>
<organism evidence="5 6">
    <name type="scientific">Curvularia kusanoi</name>
    <name type="common">Cochliobolus kusanoi</name>
    <dbReference type="NCBI Taxonomy" id="90978"/>
    <lineage>
        <taxon>Eukaryota</taxon>
        <taxon>Fungi</taxon>
        <taxon>Dikarya</taxon>
        <taxon>Ascomycota</taxon>
        <taxon>Pezizomycotina</taxon>
        <taxon>Dothideomycetes</taxon>
        <taxon>Pleosporomycetidae</taxon>
        <taxon>Pleosporales</taxon>
        <taxon>Pleosporineae</taxon>
        <taxon>Pleosporaceae</taxon>
        <taxon>Curvularia</taxon>
    </lineage>
</organism>
<evidence type="ECO:0000256" key="3">
    <source>
        <dbReference type="ARBA" id="ARBA00023242"/>
    </source>
</evidence>
<comment type="similarity">
    <text evidence="2">Belongs to the NRDE2 family.</text>
</comment>
<proteinExistence type="inferred from homology"/>
<reference evidence="5" key="1">
    <citation type="submission" date="2019-04" db="EMBL/GenBank/DDBJ databases">
        <title>Sequencing of skin fungus with MAO and IRED activity.</title>
        <authorList>
            <person name="Marsaioli A.J."/>
            <person name="Bonatto J.M.C."/>
            <person name="Reis Junior O."/>
        </authorList>
    </citation>
    <scope>NUCLEOTIDE SEQUENCE</scope>
    <source>
        <strain evidence="5">30M1</strain>
    </source>
</reference>
<dbReference type="GO" id="GO:0071013">
    <property type="term" value="C:catalytic step 2 spliceosome"/>
    <property type="evidence" value="ECO:0007669"/>
    <property type="project" value="TreeGrafter"/>
</dbReference>
<dbReference type="AlphaFoldDB" id="A0A9P4W8Z9"/>
<comment type="subcellular location">
    <subcellularLocation>
        <location evidence="1">Nucleus</location>
    </subcellularLocation>
</comment>
<keyword evidence="6" id="KW-1185">Reference proteome</keyword>
<dbReference type="InterPro" id="IPR011990">
    <property type="entry name" value="TPR-like_helical_dom_sf"/>
</dbReference>
<feature type="compositionally biased region" description="Basic and acidic residues" evidence="4">
    <location>
        <begin position="46"/>
        <end position="74"/>
    </location>
</feature>
<gene>
    <name evidence="5" type="ORF">E8E13_008719</name>
</gene>
<evidence type="ECO:0000313" key="6">
    <source>
        <dbReference type="Proteomes" id="UP000801428"/>
    </source>
</evidence>
<dbReference type="GO" id="GO:1902369">
    <property type="term" value="P:negative regulation of RNA catabolic process"/>
    <property type="evidence" value="ECO:0007669"/>
    <property type="project" value="TreeGrafter"/>
</dbReference>
<dbReference type="PANTHER" id="PTHR13471">
    <property type="entry name" value="TETRATRICOPEPTIDE-LIKE HELICAL"/>
    <property type="match status" value="1"/>
</dbReference>
<feature type="region of interest" description="Disordered" evidence="4">
    <location>
        <begin position="172"/>
        <end position="191"/>
    </location>
</feature>
<evidence type="ECO:0000256" key="1">
    <source>
        <dbReference type="ARBA" id="ARBA00004123"/>
    </source>
</evidence>
<name>A0A9P4W8Z9_CURKU</name>
<feature type="region of interest" description="Disordered" evidence="4">
    <location>
        <begin position="1"/>
        <end position="74"/>
    </location>
</feature>
<sequence>MSSSAVPKFASFKAKPKAPEPPSSEEPQYKVKEKEQRGHRSSREKHRSERTRSPSHEKRERLRDDSQQKPYFSDRRGDLDIVKYGALNRYDIPSYRRSGYGNVLGVLYQKIDRERSSDQNIYMIPLVRQHQKRLLIDKHAAREKRRTLRLVKAAEDHHNDATRDFIALSLSHKRKRDHSSGSEDEADEPNTDYRGLAAKLDSDKADDPDTYFESDVEASSFNSEVTQKNSRLIRETRDEPGNLQAWLDLIEHQEPMMKLDRAITADLSAADQRNLADVRISTYEEALRKVGSDEASQIELCTGLLREAQRHWDDAKIAARWQDALSRHANSVKLWLGYLDFVQSTFATWKYEDCRDVFAKASDALRGATSVDENIPSDSSLHLFVRLTAMMQDAGYQELALAIWQSYFEYSTLAPQEPIADKLGQFEEFWDSEAPRVGEPDSKGWKATSLETAVPPPCSNDFEDVGSSKPSLLTFGRYEVEFVKKLRYAGRSTDEAGLGDEDPFHTVFFSDLKDYVASFPDTSPSLQVDAFLCFCGLPPLARSDQAGPWWHDPFLLRRHTTELRDQPKPADLHYQQALSLYLQSPISECRMTQHLLAQQDFSTTASRLDPAFVRQVLKLLIMHSVEGELLGEYLLAFEARHFPSEVAKSAKRLLKDRPSSVRLYNMYAIVESHLGNISKAEQVLAAALNIKTRPEHGLELLITYVWQALRKGDTKAALQRLIEAKTVPQSQTSVSDPDPARVALSASQTALEKALLEQNYPCVVLNASLLALLTYLSGNCNIDAALEVHNNLLAWFASHKMTSSVHAELQAQGIAQLLAHHATHTPIMKPALLRTVLEPLIATFPSNTILLSTYAANEARFSIDDRVRGNMHRVLNVSPGSSISTWVFAVHHETLRGEIAGSTAHSIRALYKHATSPDASGAHCPALWHLYLSFELKQLSKDRCSHLKKKPRRDGKKSKWEDGIQEAEGRVKGTFYAGLKLLPWCKDFVMRAFTDARLLFSDEELWRLHGVMMEKEIRLYTELDEAGMKG</sequence>
<dbReference type="InterPro" id="IPR013633">
    <property type="entry name" value="NRDE-2"/>
</dbReference>